<name>A0A5J4YNJ4_PORPP</name>
<protein>
    <submittedName>
        <fullName evidence="2">Bud site selection protein 7</fullName>
    </submittedName>
</protein>
<gene>
    <name evidence="2" type="ORF">FVE85_9047</name>
</gene>
<accession>A0A5J4YNJ4</accession>
<evidence type="ECO:0000256" key="1">
    <source>
        <dbReference type="SAM" id="MobiDB-lite"/>
    </source>
</evidence>
<dbReference type="GO" id="GO:0006893">
    <property type="term" value="P:Golgi to plasma membrane transport"/>
    <property type="evidence" value="ECO:0007669"/>
    <property type="project" value="TreeGrafter"/>
</dbReference>
<dbReference type="PANTHER" id="PTHR31975:SF1">
    <property type="entry name" value="BUD SITE SELECTION PROTEIN 7-RELATED"/>
    <property type="match status" value="1"/>
</dbReference>
<keyword evidence="3" id="KW-1185">Reference proteome</keyword>
<feature type="region of interest" description="Disordered" evidence="1">
    <location>
        <begin position="572"/>
        <end position="591"/>
    </location>
</feature>
<dbReference type="InterPro" id="IPR015374">
    <property type="entry name" value="ChAPs"/>
</dbReference>
<feature type="compositionally biased region" description="Acidic residues" evidence="1">
    <location>
        <begin position="573"/>
        <end position="582"/>
    </location>
</feature>
<dbReference type="Proteomes" id="UP000324585">
    <property type="component" value="Unassembled WGS sequence"/>
</dbReference>
<dbReference type="EMBL" id="VRMN01000008">
    <property type="protein sequence ID" value="KAA8492775.1"/>
    <property type="molecule type" value="Genomic_DNA"/>
</dbReference>
<dbReference type="GO" id="GO:0034044">
    <property type="term" value="C:exomer complex"/>
    <property type="evidence" value="ECO:0007669"/>
    <property type="project" value="UniProtKB-ARBA"/>
</dbReference>
<evidence type="ECO:0000313" key="3">
    <source>
        <dbReference type="Proteomes" id="UP000324585"/>
    </source>
</evidence>
<feature type="region of interest" description="Disordered" evidence="1">
    <location>
        <begin position="640"/>
        <end position="670"/>
    </location>
</feature>
<evidence type="ECO:0000313" key="2">
    <source>
        <dbReference type="EMBL" id="KAA8492775.1"/>
    </source>
</evidence>
<dbReference type="Pfam" id="PF09295">
    <property type="entry name" value="ChAPs"/>
    <property type="match status" value="2"/>
</dbReference>
<comment type="caution">
    <text evidence="2">The sequence shown here is derived from an EMBL/GenBank/DDBJ whole genome shotgun (WGS) entry which is preliminary data.</text>
</comment>
<dbReference type="AlphaFoldDB" id="A0A5J4YNJ4"/>
<dbReference type="OrthoDB" id="434695at2759"/>
<organism evidence="2 3">
    <name type="scientific">Porphyridium purpureum</name>
    <name type="common">Red alga</name>
    <name type="synonym">Porphyridium cruentum</name>
    <dbReference type="NCBI Taxonomy" id="35688"/>
    <lineage>
        <taxon>Eukaryota</taxon>
        <taxon>Rhodophyta</taxon>
        <taxon>Bangiophyceae</taxon>
        <taxon>Porphyridiales</taxon>
        <taxon>Porphyridiaceae</taxon>
        <taxon>Porphyridium</taxon>
    </lineage>
</organism>
<dbReference type="Gene3D" id="1.25.40.10">
    <property type="entry name" value="Tetratricopeptide repeat domain"/>
    <property type="match status" value="2"/>
</dbReference>
<sequence length="890" mass="98160">MGGRRESLYGIQEMLDLAERPAELSRTSRMGGFGDMRLGGPPDMVVLSKCWRPSAFAVKTGAVKDADAATVVKNTLHFVLGMDTSSPASISSYLAQLISAGLEKCDCASWNVACTHRWTIERAVFRMYLVLRKCDLVASITLPGALHFYLQDADGEETPVSSTDTALWQEAHMSSSLRFLLRAGLEPTCYPCLRVNAMCDLTTSVRAELAFFESLFSLTSEWYLAGSNVDPAGILIHTSRKVSAQDATNFDSNAPRDLPKPANPNIPICCFAATSRIAIELNEHLFEHGRYEHIIALFSSTQNTAEMEPGSEHPNGPDGRRAELVALRIRLGYVERHPDLAIFAALAREQIGDLDGAWSEICSALNALPCSPIATVFRAHFVERHLAYLKLILTERHESGSELPCLYPAELLNPLMEIEQYASCPYVCISRAELVFREKRESGDIKEDEETKVRKRAKRALVALNSTVLEPPKLDLFLRDLMRGRKYAPEPVHGCADGSDLERVLADRLRAEKLGKVNRRGRTPDAQLADISARILTDEERRAYAVLGTIVATCGWTTFLSIRSSTFIMANEDQQDETEDDENSGRIEDGSVSADTGKIVCQAWLDYLIGGMYEDLDVFAAWRREDLILLESHGNDYASTAPVAETGGASNGAPAHSEQPDPTPVLSSAPSIDSVVPEALSSVVISSTSEVAMPSRAMRLCALSSRPVVDWLRRADLAKRLCEVEAALDAIRTASRVSLHVEHEESLYSLLFILEYYQEDKASPTYMFRVLERIMTWLDGIAATQRKTNISRTNSGNGGSGAEFPSLVNDKDEAYGRALSSRSKEYPENHILGPVLMCMRKAVIRSVLAGGLAGVQQALGQTSFRNDEHKLRMASILEDVVFNRIHGFQV</sequence>
<dbReference type="PANTHER" id="PTHR31975">
    <property type="entry name" value="BUD SITE SELECTION PROTEIN 7-RELATED"/>
    <property type="match status" value="1"/>
</dbReference>
<dbReference type="InterPro" id="IPR011990">
    <property type="entry name" value="TPR-like_helical_dom_sf"/>
</dbReference>
<proteinExistence type="predicted"/>
<reference evidence="3" key="1">
    <citation type="journal article" date="2019" name="Nat. Commun.">
        <title>Expansion of phycobilisome linker gene families in mesophilic red algae.</title>
        <authorList>
            <person name="Lee J."/>
            <person name="Kim D."/>
            <person name="Bhattacharya D."/>
            <person name="Yoon H.S."/>
        </authorList>
    </citation>
    <scope>NUCLEOTIDE SEQUENCE [LARGE SCALE GENOMIC DNA]</scope>
    <source>
        <strain evidence="3">CCMP 1328</strain>
    </source>
</reference>